<protein>
    <submittedName>
        <fullName evidence="2">Uncharacterized protein</fullName>
    </submittedName>
</protein>
<evidence type="ECO:0000313" key="3">
    <source>
        <dbReference type="Proteomes" id="UP000317550"/>
    </source>
</evidence>
<dbReference type="RefSeq" id="WP_144277441.1">
    <property type="nucleotide sequence ID" value="NZ_CP041730.1"/>
</dbReference>
<feature type="region of interest" description="Disordered" evidence="1">
    <location>
        <begin position="1"/>
        <end position="48"/>
    </location>
</feature>
<dbReference type="Proteomes" id="UP000317550">
    <property type="component" value="Chromosome"/>
</dbReference>
<accession>A0A516SD09</accession>
<reference evidence="3" key="1">
    <citation type="submission" date="2019-07" db="EMBL/GenBank/DDBJ databases">
        <title>Chitinimonas sp. nov., isolated from Ny-Alesund, arctica soil.</title>
        <authorList>
            <person name="Xu Q."/>
            <person name="Peng F."/>
        </authorList>
    </citation>
    <scope>NUCLEOTIDE SEQUENCE [LARGE SCALE GENOMIC DNA]</scope>
    <source>
        <strain evidence="3">R3-44</strain>
    </source>
</reference>
<name>A0A516SD09_9NEIS</name>
<organism evidence="2 3">
    <name type="scientific">Chitinimonas arctica</name>
    <dbReference type="NCBI Taxonomy" id="2594795"/>
    <lineage>
        <taxon>Bacteria</taxon>
        <taxon>Pseudomonadati</taxon>
        <taxon>Pseudomonadota</taxon>
        <taxon>Betaproteobacteria</taxon>
        <taxon>Neisseriales</taxon>
        <taxon>Chitinibacteraceae</taxon>
        <taxon>Chitinimonas</taxon>
    </lineage>
</organism>
<gene>
    <name evidence="2" type="ORF">FNU76_06595</name>
</gene>
<evidence type="ECO:0000256" key="1">
    <source>
        <dbReference type="SAM" id="MobiDB-lite"/>
    </source>
</evidence>
<dbReference type="KEGG" id="cari:FNU76_06595"/>
<dbReference type="AlphaFoldDB" id="A0A516SD09"/>
<evidence type="ECO:0000313" key="2">
    <source>
        <dbReference type="EMBL" id="QDQ26042.1"/>
    </source>
</evidence>
<feature type="compositionally biased region" description="Basic residues" evidence="1">
    <location>
        <begin position="30"/>
        <end position="44"/>
    </location>
</feature>
<dbReference type="Gene3D" id="3.40.630.30">
    <property type="match status" value="1"/>
</dbReference>
<keyword evidence="3" id="KW-1185">Reference proteome</keyword>
<sequence>MFDSINPGQPAPPSMDDITAAHQEDAMATSRKRKHPDPKSGKKQSHLETAQFEIRTLTEKDLANYRLLFNDGTALKKYGYQKPTPNKLESNLAKWTEQSKHHLPWVYAVYSRHSSTFAGHAMLEEFNEPRSLDAPENYTPPPSIRFSCLLKDNYQAEDVSEITDAVCADYARHNNNLDPTTTSARKPVKFFIKYGDTFILSAYQHAGITCSSAERSIQSCSLAHKSSGYIFHHPQQEGDPRRSTGNLLAEKMQIYADRRLAIIARNQAAGTQL</sequence>
<proteinExistence type="predicted"/>
<dbReference type="EMBL" id="CP041730">
    <property type="protein sequence ID" value="QDQ26042.1"/>
    <property type="molecule type" value="Genomic_DNA"/>
</dbReference>